<evidence type="ECO:0000313" key="3">
    <source>
        <dbReference type="Proteomes" id="UP001367508"/>
    </source>
</evidence>
<sequence length="102" mass="12103">MFTSKQCLYLVGCQHERNWPFCVGRFSKWKMTIQDHLNMYKIPRPSLAVAVLMGLLFKAFVLFVVHLKTRCVFRIRCDAHLGPCYTYRTYRAVEPFHYAYSS</sequence>
<feature type="transmembrane region" description="Helical" evidence="1">
    <location>
        <begin position="47"/>
        <end position="67"/>
    </location>
</feature>
<protein>
    <recommendedName>
        <fullName evidence="4">Transmembrane protein</fullName>
    </recommendedName>
</protein>
<organism evidence="2 3">
    <name type="scientific">Canavalia gladiata</name>
    <name type="common">Sword bean</name>
    <name type="synonym">Dolichos gladiatus</name>
    <dbReference type="NCBI Taxonomy" id="3824"/>
    <lineage>
        <taxon>Eukaryota</taxon>
        <taxon>Viridiplantae</taxon>
        <taxon>Streptophyta</taxon>
        <taxon>Embryophyta</taxon>
        <taxon>Tracheophyta</taxon>
        <taxon>Spermatophyta</taxon>
        <taxon>Magnoliopsida</taxon>
        <taxon>eudicotyledons</taxon>
        <taxon>Gunneridae</taxon>
        <taxon>Pentapetalae</taxon>
        <taxon>rosids</taxon>
        <taxon>fabids</taxon>
        <taxon>Fabales</taxon>
        <taxon>Fabaceae</taxon>
        <taxon>Papilionoideae</taxon>
        <taxon>50 kb inversion clade</taxon>
        <taxon>NPAAA clade</taxon>
        <taxon>indigoferoid/millettioid clade</taxon>
        <taxon>Phaseoleae</taxon>
        <taxon>Canavalia</taxon>
    </lineage>
</organism>
<gene>
    <name evidence="2" type="ORF">VNO77_17307</name>
</gene>
<evidence type="ECO:0000313" key="2">
    <source>
        <dbReference type="EMBL" id="KAK7336760.1"/>
    </source>
</evidence>
<evidence type="ECO:0008006" key="4">
    <source>
        <dbReference type="Google" id="ProtNLM"/>
    </source>
</evidence>
<name>A0AAN9LIM9_CANGL</name>
<evidence type="ECO:0000256" key="1">
    <source>
        <dbReference type="SAM" id="Phobius"/>
    </source>
</evidence>
<comment type="caution">
    <text evidence="2">The sequence shown here is derived from an EMBL/GenBank/DDBJ whole genome shotgun (WGS) entry which is preliminary data.</text>
</comment>
<keyword evidence="1" id="KW-0812">Transmembrane</keyword>
<dbReference type="Proteomes" id="UP001367508">
    <property type="component" value="Unassembled WGS sequence"/>
</dbReference>
<keyword evidence="1" id="KW-0472">Membrane</keyword>
<keyword evidence="3" id="KW-1185">Reference proteome</keyword>
<proteinExistence type="predicted"/>
<keyword evidence="1" id="KW-1133">Transmembrane helix</keyword>
<dbReference type="AlphaFoldDB" id="A0AAN9LIM9"/>
<dbReference type="EMBL" id="JAYMYQ010000004">
    <property type="protein sequence ID" value="KAK7336760.1"/>
    <property type="molecule type" value="Genomic_DNA"/>
</dbReference>
<accession>A0AAN9LIM9</accession>
<reference evidence="2 3" key="1">
    <citation type="submission" date="2024-01" db="EMBL/GenBank/DDBJ databases">
        <title>The genomes of 5 underutilized Papilionoideae crops provide insights into root nodulation and disease resistanc.</title>
        <authorList>
            <person name="Jiang F."/>
        </authorList>
    </citation>
    <scope>NUCLEOTIDE SEQUENCE [LARGE SCALE GENOMIC DNA]</scope>
    <source>
        <strain evidence="2">LVBAO_FW01</strain>
        <tissue evidence="2">Leaves</tissue>
    </source>
</reference>